<proteinExistence type="predicted"/>
<sequence>MLTRLLLTLLPILLPFALYFAYYLVTRRSHSEKAGEMREEDLPWIEQGPWAWLFLSGVVMAGIAMGVYFSNSGPAPGDSLVSPSYQPKVLENTDTDS</sequence>
<feature type="transmembrane region" description="Helical" evidence="1">
    <location>
        <begin position="6"/>
        <end position="25"/>
    </location>
</feature>
<reference evidence="2 3" key="1">
    <citation type="submission" date="2015-03" db="EMBL/GenBank/DDBJ databases">
        <title>Genome sequence of Kiloniella sp. P1-1, isolated from the gut microflora of Pacific white shrimp, Penaeus vannamei.</title>
        <authorList>
            <person name="Shao Z."/>
            <person name="Wang L."/>
            <person name="Li X."/>
        </authorList>
    </citation>
    <scope>NUCLEOTIDE SEQUENCE [LARGE SCALE GENOMIC DNA]</scope>
    <source>
        <strain evidence="2 3">P1-1</strain>
    </source>
</reference>
<comment type="caution">
    <text evidence="2">The sequence shown here is derived from an EMBL/GenBank/DDBJ whole genome shotgun (WGS) entry which is preliminary data.</text>
</comment>
<evidence type="ECO:0000313" key="2">
    <source>
        <dbReference type="EMBL" id="KKJ77722.1"/>
    </source>
</evidence>
<gene>
    <name evidence="2" type="ORF">WH95_04535</name>
</gene>
<dbReference type="EMBL" id="LANI01000003">
    <property type="protein sequence ID" value="KKJ77722.1"/>
    <property type="molecule type" value="Genomic_DNA"/>
</dbReference>
<dbReference type="Proteomes" id="UP000034491">
    <property type="component" value="Unassembled WGS sequence"/>
</dbReference>
<keyword evidence="1" id="KW-0472">Membrane</keyword>
<evidence type="ECO:0000256" key="1">
    <source>
        <dbReference type="SAM" id="Phobius"/>
    </source>
</evidence>
<keyword evidence="1" id="KW-0812">Transmembrane</keyword>
<name>A0A0M2R769_9PROT</name>
<keyword evidence="3" id="KW-1185">Reference proteome</keyword>
<accession>A0A0M2R769</accession>
<evidence type="ECO:0000313" key="3">
    <source>
        <dbReference type="Proteomes" id="UP000034491"/>
    </source>
</evidence>
<dbReference type="AlphaFoldDB" id="A0A0M2R769"/>
<dbReference type="STRING" id="1549748.WH95_04535"/>
<feature type="transmembrane region" description="Helical" evidence="1">
    <location>
        <begin position="50"/>
        <end position="69"/>
    </location>
</feature>
<organism evidence="2 3">
    <name type="scientific">Kiloniella litopenaei</name>
    <dbReference type="NCBI Taxonomy" id="1549748"/>
    <lineage>
        <taxon>Bacteria</taxon>
        <taxon>Pseudomonadati</taxon>
        <taxon>Pseudomonadota</taxon>
        <taxon>Alphaproteobacteria</taxon>
        <taxon>Rhodospirillales</taxon>
        <taxon>Kiloniellaceae</taxon>
        <taxon>Kiloniella</taxon>
    </lineage>
</organism>
<keyword evidence="1" id="KW-1133">Transmembrane helix</keyword>
<protein>
    <submittedName>
        <fullName evidence="2">Uncharacterized protein</fullName>
    </submittedName>
</protein>